<dbReference type="SUPFAM" id="SSF51182">
    <property type="entry name" value="RmlC-like cupins"/>
    <property type="match status" value="1"/>
</dbReference>
<evidence type="ECO:0000313" key="7">
    <source>
        <dbReference type="Proteomes" id="UP000181728"/>
    </source>
</evidence>
<dbReference type="Pfam" id="PF02311">
    <property type="entry name" value="AraC_binding"/>
    <property type="match status" value="1"/>
</dbReference>
<dbReference type="PANTHER" id="PTHR43280:SF28">
    <property type="entry name" value="HTH-TYPE TRANSCRIPTIONAL ACTIVATOR RHAS"/>
    <property type="match status" value="1"/>
</dbReference>
<reference evidence="5" key="2">
    <citation type="submission" date="2019-10" db="EMBL/GenBank/DDBJ databases">
        <title>Malate fermentation in French cider.</title>
        <authorList>
            <person name="Cousin F.J."/>
            <person name="Medina Fernandez S."/>
            <person name="Misery B."/>
            <person name="Laplace J.-M."/>
            <person name="Cretenet M."/>
        </authorList>
    </citation>
    <scope>NUCLEOTIDE SEQUENCE</scope>
    <source>
        <strain evidence="5">UCMA15129</strain>
    </source>
</reference>
<dbReference type="PROSITE" id="PS01124">
    <property type="entry name" value="HTH_ARAC_FAMILY_2"/>
    <property type="match status" value="1"/>
</dbReference>
<dbReference type="PRINTS" id="PR00032">
    <property type="entry name" value="HTHARAC"/>
</dbReference>
<keyword evidence="2" id="KW-0238">DNA-binding</keyword>
<feature type="domain" description="HTH araC/xylS-type" evidence="4">
    <location>
        <begin position="212"/>
        <end position="293"/>
    </location>
</feature>
<name>A0A483B1L4_OENOE</name>
<reference evidence="6 7" key="1">
    <citation type="journal article" date="2016" name="BMC Genomics">
        <title>Consensus pan-genome assembly of the specialised wine bacterium Oenococcus oeni.</title>
        <authorList>
            <person name="Sternes P.R."/>
            <person name="Borneman A.R."/>
        </authorList>
    </citation>
    <scope>NUCLEOTIDE SEQUENCE [LARGE SCALE GENOMIC DNA]</scope>
    <source>
        <strain evidence="6 7">AWRIB661</strain>
    </source>
</reference>
<proteinExistence type="predicted"/>
<dbReference type="EMBL" id="MLOK01000061">
    <property type="protein sequence ID" value="OIM20360.1"/>
    <property type="molecule type" value="Genomic_DNA"/>
</dbReference>
<dbReference type="InterPro" id="IPR020449">
    <property type="entry name" value="Tscrpt_reg_AraC-type_HTH"/>
</dbReference>
<organism evidence="6 7">
    <name type="scientific">Oenococcus oeni</name>
    <name type="common">Leuconostoc oenos</name>
    <dbReference type="NCBI Taxonomy" id="1247"/>
    <lineage>
        <taxon>Bacteria</taxon>
        <taxon>Bacillati</taxon>
        <taxon>Bacillota</taxon>
        <taxon>Bacilli</taxon>
        <taxon>Lactobacillales</taxon>
        <taxon>Lactobacillaceae</taxon>
        <taxon>Oenococcus</taxon>
    </lineage>
</organism>
<evidence type="ECO:0000256" key="1">
    <source>
        <dbReference type="ARBA" id="ARBA00023015"/>
    </source>
</evidence>
<dbReference type="Proteomes" id="UP001281024">
    <property type="component" value="Unassembled WGS sequence"/>
</dbReference>
<dbReference type="RefSeq" id="WP_002822697.1">
    <property type="nucleotide sequence ID" value="NZ_CP038451.1"/>
</dbReference>
<dbReference type="Gene3D" id="1.10.10.60">
    <property type="entry name" value="Homeodomain-like"/>
    <property type="match status" value="2"/>
</dbReference>
<dbReference type="InterPro" id="IPR018060">
    <property type="entry name" value="HTH_AraC"/>
</dbReference>
<gene>
    <name evidence="6" type="ORF">ATX59_09215</name>
    <name evidence="5" type="ORF">GA838_07925</name>
</gene>
<dbReference type="SUPFAM" id="SSF46689">
    <property type="entry name" value="Homeodomain-like"/>
    <property type="match status" value="1"/>
</dbReference>
<dbReference type="PROSITE" id="PS00041">
    <property type="entry name" value="HTH_ARAC_FAMILY_1"/>
    <property type="match status" value="1"/>
</dbReference>
<keyword evidence="3" id="KW-0804">Transcription</keyword>
<dbReference type="EMBL" id="WERV01000006">
    <property type="protein sequence ID" value="MDV7715663.1"/>
    <property type="molecule type" value="Genomic_DNA"/>
</dbReference>
<dbReference type="InterPro" id="IPR014710">
    <property type="entry name" value="RmlC-like_jellyroll"/>
</dbReference>
<dbReference type="InterPro" id="IPR011051">
    <property type="entry name" value="RmlC_Cupin_sf"/>
</dbReference>
<dbReference type="InterPro" id="IPR009057">
    <property type="entry name" value="Homeodomain-like_sf"/>
</dbReference>
<dbReference type="AlphaFoldDB" id="A0A483B1L4"/>
<dbReference type="Pfam" id="PF12833">
    <property type="entry name" value="HTH_18"/>
    <property type="match status" value="1"/>
</dbReference>
<dbReference type="Proteomes" id="UP000181728">
    <property type="component" value="Unassembled WGS sequence"/>
</dbReference>
<dbReference type="GO" id="GO:0043565">
    <property type="term" value="F:sequence-specific DNA binding"/>
    <property type="evidence" value="ECO:0007669"/>
    <property type="project" value="InterPro"/>
</dbReference>
<evidence type="ECO:0000256" key="3">
    <source>
        <dbReference type="ARBA" id="ARBA00023163"/>
    </source>
</evidence>
<dbReference type="GO" id="GO:0003700">
    <property type="term" value="F:DNA-binding transcription factor activity"/>
    <property type="evidence" value="ECO:0007669"/>
    <property type="project" value="InterPro"/>
</dbReference>
<evidence type="ECO:0000313" key="5">
    <source>
        <dbReference type="EMBL" id="MDV7715663.1"/>
    </source>
</evidence>
<dbReference type="Gene3D" id="2.60.120.10">
    <property type="entry name" value="Jelly Rolls"/>
    <property type="match status" value="1"/>
</dbReference>
<evidence type="ECO:0000259" key="4">
    <source>
        <dbReference type="PROSITE" id="PS01124"/>
    </source>
</evidence>
<sequence>MNILKNAHRLPVLDWNLNFFGGHSQKVDDTWIVPLNKHQAFELIFVVNGQEIVNFEHDSYLLNSGDFVLIPPGFIHTVSALKNLTYFCFHFDIDDPSFVVGLIQNSPIYFPKDSSVNQEITPIIEDMNKMISSKVYSFEDKMNLQIYLSKMLLKFNSLINKQPTVIGSSQSKYAKTISEMIKNEFNDHVLYFATRFLNGPDNQKIQVPEMPTIKHIMEATGISVGYGNRVFRSVYGLSPCDYLSKLKLKWAQQMLAKPQYNIDEIALVLGYSDSTHFSRQFKRWTGVSPKKYR</sequence>
<protein>
    <submittedName>
        <fullName evidence="6">AraC family transcriptional regulator</fullName>
    </submittedName>
    <submittedName>
        <fullName evidence="5">Helix-turn-helix domain-containing protein</fullName>
    </submittedName>
</protein>
<accession>A0A483B1L4</accession>
<dbReference type="PANTHER" id="PTHR43280">
    <property type="entry name" value="ARAC-FAMILY TRANSCRIPTIONAL REGULATOR"/>
    <property type="match status" value="1"/>
</dbReference>
<keyword evidence="1" id="KW-0805">Transcription regulation</keyword>
<dbReference type="InterPro" id="IPR003313">
    <property type="entry name" value="AraC-bd"/>
</dbReference>
<dbReference type="InterPro" id="IPR018062">
    <property type="entry name" value="HTH_AraC-typ_CS"/>
</dbReference>
<evidence type="ECO:0000313" key="6">
    <source>
        <dbReference type="EMBL" id="OIM20360.1"/>
    </source>
</evidence>
<comment type="caution">
    <text evidence="6">The sequence shown here is derived from an EMBL/GenBank/DDBJ whole genome shotgun (WGS) entry which is preliminary data.</text>
</comment>
<dbReference type="SMART" id="SM00342">
    <property type="entry name" value="HTH_ARAC"/>
    <property type="match status" value="1"/>
</dbReference>
<evidence type="ECO:0000256" key="2">
    <source>
        <dbReference type="ARBA" id="ARBA00023125"/>
    </source>
</evidence>